<reference evidence="2 3" key="1">
    <citation type="journal article" date="2021" name="Int. J. Syst. Evol. Microbiol.">
        <title>Reticulibacter mediterranei gen. nov., sp. nov., within the new family Reticulibacteraceae fam. nov., and Ktedonospora formicarum gen. nov., sp. nov., Ktedonobacter robiniae sp. nov., Dictyobacter formicarum sp. nov. and Dictyobacter arantiisoli sp. nov., belonging to the class Ktedonobacteria.</title>
        <authorList>
            <person name="Yabe S."/>
            <person name="Zheng Y."/>
            <person name="Wang C.M."/>
            <person name="Sakai Y."/>
            <person name="Abe K."/>
            <person name="Yokota A."/>
            <person name="Donadio S."/>
            <person name="Cavaletti L."/>
            <person name="Monciardini P."/>
        </authorList>
    </citation>
    <scope>NUCLEOTIDE SEQUENCE [LARGE SCALE GENOMIC DNA]</scope>
    <source>
        <strain evidence="2 3">SOSP1-30</strain>
    </source>
</reference>
<evidence type="ECO:0000259" key="1">
    <source>
        <dbReference type="Pfam" id="PF12728"/>
    </source>
</evidence>
<evidence type="ECO:0000313" key="2">
    <source>
        <dbReference type="EMBL" id="GHO56420.1"/>
    </source>
</evidence>
<dbReference type="Proteomes" id="UP000654345">
    <property type="component" value="Unassembled WGS sequence"/>
</dbReference>
<dbReference type="Pfam" id="PF12728">
    <property type="entry name" value="HTH_17"/>
    <property type="match status" value="1"/>
</dbReference>
<keyword evidence="3" id="KW-1185">Reference proteome</keyword>
<evidence type="ECO:0000313" key="3">
    <source>
        <dbReference type="Proteomes" id="UP000654345"/>
    </source>
</evidence>
<dbReference type="InterPro" id="IPR041657">
    <property type="entry name" value="HTH_17"/>
</dbReference>
<gene>
    <name evidence="2" type="ORF">KSB_48950</name>
</gene>
<comment type="caution">
    <text evidence="2">The sequence shown here is derived from an EMBL/GenBank/DDBJ whole genome shotgun (WGS) entry which is preliminary data.</text>
</comment>
<organism evidence="2 3">
    <name type="scientific">Ktedonobacter robiniae</name>
    <dbReference type="NCBI Taxonomy" id="2778365"/>
    <lineage>
        <taxon>Bacteria</taxon>
        <taxon>Bacillati</taxon>
        <taxon>Chloroflexota</taxon>
        <taxon>Ktedonobacteria</taxon>
        <taxon>Ktedonobacterales</taxon>
        <taxon>Ktedonobacteraceae</taxon>
        <taxon>Ktedonobacter</taxon>
    </lineage>
</organism>
<dbReference type="SUPFAM" id="SSF46955">
    <property type="entry name" value="Putative DNA-binding domain"/>
    <property type="match status" value="1"/>
</dbReference>
<sequence>MEQHDAMPSLQLLLTIPQVAKALNLGRTKVYELIGKENLPVQRFGRAIRVSQEDLVRWLKERQARDDGGT</sequence>
<dbReference type="NCBIfam" id="TIGR01764">
    <property type="entry name" value="excise"/>
    <property type="match status" value="1"/>
</dbReference>
<proteinExistence type="predicted"/>
<dbReference type="EMBL" id="BNJG01000002">
    <property type="protein sequence ID" value="GHO56420.1"/>
    <property type="molecule type" value="Genomic_DNA"/>
</dbReference>
<protein>
    <recommendedName>
        <fullName evidence="1">Helix-turn-helix domain-containing protein</fullName>
    </recommendedName>
</protein>
<dbReference type="InterPro" id="IPR010093">
    <property type="entry name" value="SinI_DNA-bd"/>
</dbReference>
<dbReference type="RefSeq" id="WP_201372915.1">
    <property type="nucleotide sequence ID" value="NZ_BNJG01000002.1"/>
</dbReference>
<feature type="domain" description="Helix-turn-helix" evidence="1">
    <location>
        <begin position="13"/>
        <end position="62"/>
    </location>
</feature>
<dbReference type="InterPro" id="IPR009061">
    <property type="entry name" value="DNA-bd_dom_put_sf"/>
</dbReference>
<name>A0ABQ3UVI0_9CHLR</name>
<accession>A0ABQ3UVI0</accession>